<sequence>MTKNASSFSIPLQVGLVGTGYAAKLRSQALQAEPRATLAAVAGHILETTQAFSQTYSADAIASWQALLERSSLDLIIIATVNREHGAIVRAALEAGKHVIVEYPLALDVAEAMELIALSKAQNKLLHVEHIELLGNMHQALKASLPAIGTPFYARYATIKPERPAPQRWTYQPELFGFPLMGALSRLHRFTDLFGKVATVSCQTQFSDRSELSDPHYASCYCTAQLRFQSGLLAEVIYAKGEAMWQPERKMEVHGEKGALIFDGDQGTLVQAEGSQPIALGSRQGLFAKDTAMVLNYLIDGIPLYVTPEASLYTLKVADAARRSAETGQTITLE</sequence>
<feature type="domain" description="Gfo/Idh/MocA-like oxidoreductase C-terminal" evidence="3">
    <location>
        <begin position="148"/>
        <end position="333"/>
    </location>
</feature>
<name>A0ABV0KFP5_9CYAN</name>
<organism evidence="4 5">
    <name type="scientific">Stenomitos frigidus AS-A4</name>
    <dbReference type="NCBI Taxonomy" id="2933935"/>
    <lineage>
        <taxon>Bacteria</taxon>
        <taxon>Bacillati</taxon>
        <taxon>Cyanobacteriota</taxon>
        <taxon>Cyanophyceae</taxon>
        <taxon>Leptolyngbyales</taxon>
        <taxon>Leptolyngbyaceae</taxon>
        <taxon>Stenomitos</taxon>
    </lineage>
</organism>
<dbReference type="Gene3D" id="3.40.50.720">
    <property type="entry name" value="NAD(P)-binding Rossmann-like Domain"/>
    <property type="match status" value="1"/>
</dbReference>
<gene>
    <name evidence="4" type="ORF">NDI38_06265</name>
</gene>
<dbReference type="SUPFAM" id="SSF51735">
    <property type="entry name" value="NAD(P)-binding Rossmann-fold domains"/>
    <property type="match status" value="1"/>
</dbReference>
<evidence type="ECO:0000256" key="1">
    <source>
        <dbReference type="ARBA" id="ARBA00010928"/>
    </source>
</evidence>
<dbReference type="PANTHER" id="PTHR43377">
    <property type="entry name" value="BILIVERDIN REDUCTASE A"/>
    <property type="match status" value="1"/>
</dbReference>
<dbReference type="EMBL" id="JAMPLM010000003">
    <property type="protein sequence ID" value="MEP1058038.1"/>
    <property type="molecule type" value="Genomic_DNA"/>
</dbReference>
<dbReference type="Proteomes" id="UP001476950">
    <property type="component" value="Unassembled WGS sequence"/>
</dbReference>
<keyword evidence="5" id="KW-1185">Reference proteome</keyword>
<dbReference type="InterPro" id="IPR004104">
    <property type="entry name" value="Gfo/Idh/MocA-like_OxRdtase_C"/>
</dbReference>
<dbReference type="PANTHER" id="PTHR43377:SF10">
    <property type="entry name" value="BILIVERDIN REDUCTASE"/>
    <property type="match status" value="1"/>
</dbReference>
<dbReference type="Pfam" id="PF01408">
    <property type="entry name" value="GFO_IDH_MocA"/>
    <property type="match status" value="1"/>
</dbReference>
<dbReference type="RefSeq" id="WP_190451504.1">
    <property type="nucleotide sequence ID" value="NZ_JAMPLM010000003.1"/>
</dbReference>
<accession>A0ABV0KFP5</accession>
<reference evidence="4 5" key="1">
    <citation type="submission" date="2022-04" db="EMBL/GenBank/DDBJ databases">
        <title>Positive selection, recombination, and allopatry shape intraspecific diversity of widespread and dominant cyanobacteria.</title>
        <authorList>
            <person name="Wei J."/>
            <person name="Shu W."/>
            <person name="Hu C."/>
        </authorList>
    </citation>
    <scope>NUCLEOTIDE SEQUENCE [LARGE SCALE GENOMIC DNA]</scope>
    <source>
        <strain evidence="4 5">AS-A4</strain>
    </source>
</reference>
<dbReference type="Pfam" id="PF02894">
    <property type="entry name" value="GFO_IDH_MocA_C"/>
    <property type="match status" value="1"/>
</dbReference>
<evidence type="ECO:0000313" key="5">
    <source>
        <dbReference type="Proteomes" id="UP001476950"/>
    </source>
</evidence>
<evidence type="ECO:0000259" key="2">
    <source>
        <dbReference type="Pfam" id="PF01408"/>
    </source>
</evidence>
<evidence type="ECO:0000259" key="3">
    <source>
        <dbReference type="Pfam" id="PF02894"/>
    </source>
</evidence>
<dbReference type="InterPro" id="IPR036291">
    <property type="entry name" value="NAD(P)-bd_dom_sf"/>
</dbReference>
<proteinExistence type="inferred from homology"/>
<evidence type="ECO:0000313" key="4">
    <source>
        <dbReference type="EMBL" id="MEP1058038.1"/>
    </source>
</evidence>
<feature type="domain" description="Gfo/Idh/MocA-like oxidoreductase N-terminal" evidence="2">
    <location>
        <begin position="13"/>
        <end position="130"/>
    </location>
</feature>
<dbReference type="Gene3D" id="3.30.360.10">
    <property type="entry name" value="Dihydrodipicolinate Reductase, domain 2"/>
    <property type="match status" value="1"/>
</dbReference>
<comment type="similarity">
    <text evidence="1">Belongs to the Gfo/Idh/MocA family.</text>
</comment>
<dbReference type="InterPro" id="IPR051450">
    <property type="entry name" value="Gfo/Idh/MocA_Oxidoreductases"/>
</dbReference>
<dbReference type="InterPro" id="IPR000683">
    <property type="entry name" value="Gfo/Idh/MocA-like_OxRdtase_N"/>
</dbReference>
<protein>
    <submittedName>
        <fullName evidence="4">Gfo/Idh/MocA family oxidoreductase</fullName>
    </submittedName>
</protein>
<comment type="caution">
    <text evidence="4">The sequence shown here is derived from an EMBL/GenBank/DDBJ whole genome shotgun (WGS) entry which is preliminary data.</text>
</comment>